<sequence>MSILNDFLISKRNNYWDFEKRKKTLLEKNIKYPAKMVSSMQLEILDFFSKNINFKIDSVLDPFMGSGTIIDVAASLGIKKIFGNDLNPYSFIINKLKYSSYKFDSKILKEELSLFKMLFNNLKDFKIHKFNKIDKWYKIEVIKEVSKIRHIIYSNEWKYSNVYEIALINIAKEFSNDRNSTSKLHIKKEEAISKISEDKILQSFLSYSLKIAIAIKEEIEPFLSKTQINLYNKNSISLDKFIKNKKIDLIMTSPPYGDNKTTISYGQFSILPLLWLKNAVSVEYENNFSKIDNDSLGGKLRKKSEFSEIIENSQTLKTLFLKLKNDKRVTKVLSFLEDYFNFLKSADRILNSNGFLIMTLGNRRVADEIIYLDKITFEFLGSIGNYRLVDSINRNIIQKTIPRIIKSNNGIIKSINEETIIFVQKK</sequence>
<proteinExistence type="inferred from homology"/>
<dbReference type="GO" id="GO:0015667">
    <property type="term" value="F:site-specific DNA-methyltransferase (cytosine-N4-specific) activity"/>
    <property type="evidence" value="ECO:0007669"/>
    <property type="project" value="UniProtKB-EC"/>
</dbReference>
<dbReference type="HOGENOM" id="CLU_027633_1_0_14"/>
<comment type="catalytic activity">
    <reaction evidence="8">
        <text>a 2'-deoxycytidine in DNA + S-adenosyl-L-methionine = an N(4)-methyl-2'-deoxycytidine in DNA + S-adenosyl-L-homocysteine + H(+)</text>
        <dbReference type="Rhea" id="RHEA:16857"/>
        <dbReference type="Rhea" id="RHEA-COMP:11369"/>
        <dbReference type="Rhea" id="RHEA-COMP:13674"/>
        <dbReference type="ChEBI" id="CHEBI:15378"/>
        <dbReference type="ChEBI" id="CHEBI:57856"/>
        <dbReference type="ChEBI" id="CHEBI:59789"/>
        <dbReference type="ChEBI" id="CHEBI:85452"/>
        <dbReference type="ChEBI" id="CHEBI:137933"/>
        <dbReference type="EC" id="2.1.1.113"/>
    </reaction>
</comment>
<evidence type="ECO:0000256" key="3">
    <source>
        <dbReference type="ARBA" id="ARBA00022603"/>
    </source>
</evidence>
<evidence type="ECO:0000313" key="11">
    <source>
        <dbReference type="Proteomes" id="UP000019265"/>
    </source>
</evidence>
<dbReference type="AlphaFoldDB" id="W6A9Z6"/>
<keyword evidence="3 10" id="KW-0489">Methyltransferase</keyword>
<dbReference type="KEGG" id="ssab:SSABA_v1c03970"/>
<evidence type="ECO:0000256" key="5">
    <source>
        <dbReference type="ARBA" id="ARBA00022691"/>
    </source>
</evidence>
<comment type="similarity">
    <text evidence="1">Belongs to the N(4)/N(6)-methyltransferase family. N(4) subfamily.</text>
</comment>
<organism evidence="10 11">
    <name type="scientific">Spiroplasma sabaudiense Ar-1343</name>
    <dbReference type="NCBI Taxonomy" id="1276257"/>
    <lineage>
        <taxon>Bacteria</taxon>
        <taxon>Bacillati</taxon>
        <taxon>Mycoplasmatota</taxon>
        <taxon>Mollicutes</taxon>
        <taxon>Entomoplasmatales</taxon>
        <taxon>Spiroplasmataceae</taxon>
        <taxon>Spiroplasma</taxon>
    </lineage>
</organism>
<evidence type="ECO:0000256" key="8">
    <source>
        <dbReference type="ARBA" id="ARBA00049120"/>
    </source>
</evidence>
<dbReference type="Pfam" id="PF01555">
    <property type="entry name" value="N6_N4_Mtase"/>
    <property type="match status" value="1"/>
</dbReference>
<dbReference type="STRING" id="1276257.SSABA_v1c03970"/>
<dbReference type="GO" id="GO:0009307">
    <property type="term" value="P:DNA restriction-modification system"/>
    <property type="evidence" value="ECO:0007669"/>
    <property type="project" value="UniProtKB-KW"/>
</dbReference>
<keyword evidence="7" id="KW-0238">DNA-binding</keyword>
<dbReference type="Gene3D" id="3.40.50.150">
    <property type="entry name" value="Vaccinia Virus protein VP39"/>
    <property type="match status" value="2"/>
</dbReference>
<dbReference type="REBASE" id="78807">
    <property type="entry name" value="M.Ssa1343ORF3970P"/>
</dbReference>
<dbReference type="SUPFAM" id="SSF53335">
    <property type="entry name" value="S-adenosyl-L-methionine-dependent methyltransferases"/>
    <property type="match status" value="2"/>
</dbReference>
<dbReference type="eggNOG" id="COG0863">
    <property type="taxonomic scope" value="Bacteria"/>
</dbReference>
<keyword evidence="11" id="KW-1185">Reference proteome</keyword>
<dbReference type="OrthoDB" id="9800801at2"/>
<keyword evidence="4 10" id="KW-0808">Transferase</keyword>
<reference evidence="10 11" key="1">
    <citation type="journal article" date="2014" name="Genome Biol. Evol.">
        <title>Molecular evolution of the substrate utilization strategies and putative virulence factors in mosquito-associated Spiroplasma species.</title>
        <authorList>
            <person name="Chang T.H."/>
            <person name="Lo W.S."/>
            <person name="Ku C."/>
            <person name="Chen L.L."/>
            <person name="Kuo C.H."/>
        </authorList>
    </citation>
    <scope>NUCLEOTIDE SEQUENCE [LARGE SCALE GENOMIC DNA]</scope>
    <source>
        <strain evidence="10">Ar-1343</strain>
    </source>
</reference>
<evidence type="ECO:0000256" key="6">
    <source>
        <dbReference type="ARBA" id="ARBA00022747"/>
    </source>
</evidence>
<dbReference type="GO" id="GO:0003677">
    <property type="term" value="F:DNA binding"/>
    <property type="evidence" value="ECO:0007669"/>
    <property type="project" value="UniProtKB-KW"/>
</dbReference>
<dbReference type="GO" id="GO:0008170">
    <property type="term" value="F:N-methyltransferase activity"/>
    <property type="evidence" value="ECO:0007669"/>
    <property type="project" value="InterPro"/>
</dbReference>
<dbReference type="PROSITE" id="PS00093">
    <property type="entry name" value="N4_MTASE"/>
    <property type="match status" value="1"/>
</dbReference>
<evidence type="ECO:0000256" key="1">
    <source>
        <dbReference type="ARBA" id="ARBA00010203"/>
    </source>
</evidence>
<dbReference type="RefSeq" id="WP_025250943.1">
    <property type="nucleotide sequence ID" value="NZ_CP006934.1"/>
</dbReference>
<name>W6A9Z6_9MOLU</name>
<feature type="domain" description="DNA methylase N-4/N-6" evidence="9">
    <location>
        <begin position="12"/>
        <end position="81"/>
    </location>
</feature>
<evidence type="ECO:0000313" key="10">
    <source>
        <dbReference type="EMBL" id="AHI53806.1"/>
    </source>
</evidence>
<dbReference type="InterPro" id="IPR002941">
    <property type="entry name" value="DNA_methylase_N4/N6"/>
</dbReference>
<dbReference type="InterPro" id="IPR017985">
    <property type="entry name" value="MeTrfase_CN4_CS"/>
</dbReference>
<dbReference type="GO" id="GO:0032259">
    <property type="term" value="P:methylation"/>
    <property type="evidence" value="ECO:0007669"/>
    <property type="project" value="UniProtKB-KW"/>
</dbReference>
<gene>
    <name evidence="10" type="ORF">SSABA_v1c03970</name>
</gene>
<evidence type="ECO:0000259" key="9">
    <source>
        <dbReference type="Pfam" id="PF01555"/>
    </source>
</evidence>
<dbReference type="Proteomes" id="UP000019265">
    <property type="component" value="Chromosome"/>
</dbReference>
<protein>
    <recommendedName>
        <fullName evidence="2">site-specific DNA-methyltransferase (cytosine-N(4)-specific)</fullName>
        <ecNumber evidence="2">2.1.1.113</ecNumber>
    </recommendedName>
</protein>
<accession>W6A9Z6</accession>
<keyword evidence="5" id="KW-0949">S-adenosyl-L-methionine</keyword>
<dbReference type="EMBL" id="CP006934">
    <property type="protein sequence ID" value="AHI53806.1"/>
    <property type="molecule type" value="Genomic_DNA"/>
</dbReference>
<dbReference type="InterPro" id="IPR029063">
    <property type="entry name" value="SAM-dependent_MTases_sf"/>
</dbReference>
<dbReference type="EC" id="2.1.1.113" evidence="2"/>
<keyword evidence="6" id="KW-0680">Restriction system</keyword>
<evidence type="ECO:0000256" key="2">
    <source>
        <dbReference type="ARBA" id="ARBA00012185"/>
    </source>
</evidence>
<evidence type="ECO:0000256" key="7">
    <source>
        <dbReference type="ARBA" id="ARBA00023125"/>
    </source>
</evidence>
<dbReference type="PATRIC" id="fig|1276257.3.peg.406"/>
<evidence type="ECO:0000256" key="4">
    <source>
        <dbReference type="ARBA" id="ARBA00022679"/>
    </source>
</evidence>